<name>A0ABN8YGT2_RANTA</name>
<organism evidence="1 2">
    <name type="scientific">Rangifer tarandus platyrhynchus</name>
    <name type="common">Svalbard reindeer</name>
    <dbReference type="NCBI Taxonomy" id="3082113"/>
    <lineage>
        <taxon>Eukaryota</taxon>
        <taxon>Metazoa</taxon>
        <taxon>Chordata</taxon>
        <taxon>Craniata</taxon>
        <taxon>Vertebrata</taxon>
        <taxon>Euteleostomi</taxon>
        <taxon>Mammalia</taxon>
        <taxon>Eutheria</taxon>
        <taxon>Laurasiatheria</taxon>
        <taxon>Artiodactyla</taxon>
        <taxon>Ruminantia</taxon>
        <taxon>Pecora</taxon>
        <taxon>Cervidae</taxon>
        <taxon>Odocoileinae</taxon>
        <taxon>Rangifer</taxon>
    </lineage>
</organism>
<evidence type="ECO:0000313" key="1">
    <source>
        <dbReference type="EMBL" id="CAI9160744.1"/>
    </source>
</evidence>
<gene>
    <name evidence="1" type="ORF">MRATA1EN1_LOCUS9706</name>
</gene>
<accession>A0ABN8YGT2</accession>
<reference evidence="1" key="1">
    <citation type="submission" date="2023-04" db="EMBL/GenBank/DDBJ databases">
        <authorList>
            <consortium name="ELIXIR-Norway"/>
        </authorList>
    </citation>
    <scope>NUCLEOTIDE SEQUENCE [LARGE SCALE GENOMIC DNA]</scope>
</reference>
<dbReference type="Proteomes" id="UP001176941">
    <property type="component" value="Chromosome 2"/>
</dbReference>
<evidence type="ECO:0000313" key="2">
    <source>
        <dbReference type="Proteomes" id="UP001176941"/>
    </source>
</evidence>
<protein>
    <submittedName>
        <fullName evidence="1">Uncharacterized protein</fullName>
    </submittedName>
</protein>
<dbReference type="EMBL" id="OX459938">
    <property type="protein sequence ID" value="CAI9160744.1"/>
    <property type="molecule type" value="Genomic_DNA"/>
</dbReference>
<sequence>MNVLITPFLPPHLNHSYHLCGCSTTVSTTKLTNFMFLSAYSFENICKISLWDKRLCLNTCFIQAARALVIQSFAGNSPYLMELSVLWERLISHSYTNTTVLYATKEKSRQTSVRMWMDRWVDPEG</sequence>
<proteinExistence type="predicted"/>
<keyword evidence="2" id="KW-1185">Reference proteome</keyword>